<evidence type="ECO:0000313" key="2">
    <source>
        <dbReference type="Proteomes" id="UP000076738"/>
    </source>
</evidence>
<dbReference type="SUPFAM" id="SSF52266">
    <property type="entry name" value="SGNH hydrolase"/>
    <property type="match status" value="1"/>
</dbReference>
<gene>
    <name evidence="1" type="ORF">CALVIDRAFT_538533</name>
</gene>
<keyword evidence="2" id="KW-1185">Reference proteome</keyword>
<sequence>MVDGAEEIVLYDDPSSEGEKLVEFVFGEFGGHLELESLSISENHTVSPAFPSSASPNPLRLVFIGASQTSGLSPPEIRPPMLPSGSFTSWPLFFTRTLRDEGVDVRTTVIARPGIPLCSGLVNGDNVVGMDKRFWDGWDGVGGFGSSIGGPDVDKGSVVFISIGSNDLVTGISLQEFLSTLKNFLNALVSRLSPQVKHLVFVTPFGFHTRKLDGSWTRSAIFEPQTKEMIDALSNEWEEKGYAEQVWHCDTNGWVDGSRCPDGLHFDEQGHRDVAKRLREWCETNLGDVF</sequence>
<name>A0A167KW14_CALVF</name>
<dbReference type="Pfam" id="PF00657">
    <property type="entry name" value="Lipase_GDSL"/>
    <property type="match status" value="1"/>
</dbReference>
<dbReference type="EMBL" id="KV417291">
    <property type="protein sequence ID" value="KZO95073.1"/>
    <property type="molecule type" value="Genomic_DNA"/>
</dbReference>
<protein>
    <submittedName>
        <fullName evidence="1">Uncharacterized protein</fullName>
    </submittedName>
</protein>
<accession>A0A167KW14</accession>
<dbReference type="OrthoDB" id="3241977at2759"/>
<dbReference type="InterPro" id="IPR036514">
    <property type="entry name" value="SGNH_hydro_sf"/>
</dbReference>
<dbReference type="AlphaFoldDB" id="A0A167KW14"/>
<reference evidence="1 2" key="1">
    <citation type="journal article" date="2016" name="Mol. Biol. Evol.">
        <title>Comparative Genomics of Early-Diverging Mushroom-Forming Fungi Provides Insights into the Origins of Lignocellulose Decay Capabilities.</title>
        <authorList>
            <person name="Nagy L.G."/>
            <person name="Riley R."/>
            <person name="Tritt A."/>
            <person name="Adam C."/>
            <person name="Daum C."/>
            <person name="Floudas D."/>
            <person name="Sun H."/>
            <person name="Yadav J.S."/>
            <person name="Pangilinan J."/>
            <person name="Larsson K.H."/>
            <person name="Matsuura K."/>
            <person name="Barry K."/>
            <person name="Labutti K."/>
            <person name="Kuo R."/>
            <person name="Ohm R.A."/>
            <person name="Bhattacharya S.S."/>
            <person name="Shirouzu T."/>
            <person name="Yoshinaga Y."/>
            <person name="Martin F.M."/>
            <person name="Grigoriev I.V."/>
            <person name="Hibbett D.S."/>
        </authorList>
    </citation>
    <scope>NUCLEOTIDE SEQUENCE [LARGE SCALE GENOMIC DNA]</scope>
    <source>
        <strain evidence="1 2">TUFC12733</strain>
    </source>
</reference>
<dbReference type="GO" id="GO:0016788">
    <property type="term" value="F:hydrolase activity, acting on ester bonds"/>
    <property type="evidence" value="ECO:0007669"/>
    <property type="project" value="InterPro"/>
</dbReference>
<dbReference type="Proteomes" id="UP000076738">
    <property type="component" value="Unassembled WGS sequence"/>
</dbReference>
<organism evidence="1 2">
    <name type="scientific">Calocera viscosa (strain TUFC12733)</name>
    <dbReference type="NCBI Taxonomy" id="1330018"/>
    <lineage>
        <taxon>Eukaryota</taxon>
        <taxon>Fungi</taxon>
        <taxon>Dikarya</taxon>
        <taxon>Basidiomycota</taxon>
        <taxon>Agaricomycotina</taxon>
        <taxon>Dacrymycetes</taxon>
        <taxon>Dacrymycetales</taxon>
        <taxon>Dacrymycetaceae</taxon>
        <taxon>Calocera</taxon>
    </lineage>
</organism>
<dbReference type="InterPro" id="IPR001087">
    <property type="entry name" value="GDSL"/>
</dbReference>
<proteinExistence type="predicted"/>
<dbReference type="Gene3D" id="3.40.50.1110">
    <property type="entry name" value="SGNH hydrolase"/>
    <property type="match status" value="1"/>
</dbReference>
<dbReference type="CDD" id="cd00229">
    <property type="entry name" value="SGNH_hydrolase"/>
    <property type="match status" value="1"/>
</dbReference>
<evidence type="ECO:0000313" key="1">
    <source>
        <dbReference type="EMBL" id="KZO95073.1"/>
    </source>
</evidence>